<organism evidence="1">
    <name type="scientific">Candidatus Moduliflexus flocculans</name>
    <dbReference type="NCBI Taxonomy" id="1499966"/>
    <lineage>
        <taxon>Bacteria</taxon>
        <taxon>Candidatus Moduliflexota</taxon>
        <taxon>Candidatus Moduliflexia</taxon>
        <taxon>Candidatus Moduliflexales</taxon>
        <taxon>Candidatus Moduliflexaceae</taxon>
    </lineage>
</organism>
<proteinExistence type="predicted"/>
<sequence>MTNDLLQEKWRTQERMAQAAENSIKELMLRSRFNANGRTLPSWEGLGMGLPRRGIVP</sequence>
<dbReference type="STRING" id="1499966.U14_04411"/>
<reference evidence="1" key="1">
    <citation type="journal article" date="2015" name="PeerJ">
        <title>First genomic representation of candidate bacterial phylum KSB3 points to enhanced environmental sensing as a trigger of wastewater bulking.</title>
        <authorList>
            <person name="Sekiguchi Y."/>
            <person name="Ohashi A."/>
            <person name="Parks D.H."/>
            <person name="Yamauchi T."/>
            <person name="Tyson G.W."/>
            <person name="Hugenholtz P."/>
        </authorList>
    </citation>
    <scope>NUCLEOTIDE SEQUENCE [LARGE SCALE GENOMIC DNA]</scope>
</reference>
<dbReference type="HOGENOM" id="CLU_2987317_0_0_0"/>
<gene>
    <name evidence="1" type="ORF">U14_04411</name>
</gene>
<dbReference type="EMBL" id="DF820459">
    <property type="protein sequence ID" value="GAK53151.1"/>
    <property type="molecule type" value="Genomic_DNA"/>
</dbReference>
<dbReference type="Proteomes" id="UP000030700">
    <property type="component" value="Unassembled WGS sequence"/>
</dbReference>
<name>A0A0S6W407_9BACT</name>
<keyword evidence="2" id="KW-1185">Reference proteome</keyword>
<evidence type="ECO:0000313" key="1">
    <source>
        <dbReference type="EMBL" id="GAK53151.1"/>
    </source>
</evidence>
<dbReference type="AlphaFoldDB" id="A0A0S6W407"/>
<accession>A0A0S6W407</accession>
<evidence type="ECO:0000313" key="2">
    <source>
        <dbReference type="Proteomes" id="UP000030700"/>
    </source>
</evidence>
<protein>
    <submittedName>
        <fullName evidence="1">Uncharacterized protein</fullName>
    </submittedName>
</protein>